<feature type="compositionally biased region" description="Basic residues" evidence="1">
    <location>
        <begin position="143"/>
        <end position="156"/>
    </location>
</feature>
<keyword evidence="3" id="KW-1185">Reference proteome</keyword>
<organism evidence="2 3">
    <name type="scientific">Plakobranchus ocellatus</name>
    <dbReference type="NCBI Taxonomy" id="259542"/>
    <lineage>
        <taxon>Eukaryota</taxon>
        <taxon>Metazoa</taxon>
        <taxon>Spiralia</taxon>
        <taxon>Lophotrochozoa</taxon>
        <taxon>Mollusca</taxon>
        <taxon>Gastropoda</taxon>
        <taxon>Heterobranchia</taxon>
        <taxon>Euthyneura</taxon>
        <taxon>Panpulmonata</taxon>
        <taxon>Sacoglossa</taxon>
        <taxon>Placobranchoidea</taxon>
        <taxon>Plakobranchidae</taxon>
        <taxon>Plakobranchus</taxon>
    </lineage>
</organism>
<gene>
    <name evidence="2" type="ORF">PoB_001429600</name>
</gene>
<feature type="compositionally biased region" description="Basic and acidic residues" evidence="1">
    <location>
        <begin position="24"/>
        <end position="44"/>
    </location>
</feature>
<feature type="region of interest" description="Disordered" evidence="1">
    <location>
        <begin position="116"/>
        <end position="180"/>
    </location>
</feature>
<accession>A0AAV3YZM6</accession>
<evidence type="ECO:0000313" key="3">
    <source>
        <dbReference type="Proteomes" id="UP000735302"/>
    </source>
</evidence>
<evidence type="ECO:0000256" key="1">
    <source>
        <dbReference type="SAM" id="MobiDB-lite"/>
    </source>
</evidence>
<sequence length="180" mass="20852">MTNALRASSQFRSQNASDSGVSKSDNHRTSHKEEAERQKPDRNSENLGGKSKKLSPKDVRVIKQLVIISLVYILCNIPKLARTVGDALEPEFMLGRRYEHFYDIVTHIQLIVETAKKKKKRKIKRKSKRENKNKVRKKESGRQRSRRRMKRRKRRREGGGGEGGRELRGEGEKEEKGKSE</sequence>
<dbReference type="Proteomes" id="UP000735302">
    <property type="component" value="Unassembled WGS sequence"/>
</dbReference>
<comment type="caution">
    <text evidence="2">The sequence shown here is derived from an EMBL/GenBank/DDBJ whole genome shotgun (WGS) entry which is preliminary data.</text>
</comment>
<feature type="compositionally biased region" description="Basic and acidic residues" evidence="1">
    <location>
        <begin position="157"/>
        <end position="180"/>
    </location>
</feature>
<dbReference type="Gene3D" id="1.20.1070.10">
    <property type="entry name" value="Rhodopsin 7-helix transmembrane proteins"/>
    <property type="match status" value="1"/>
</dbReference>
<evidence type="ECO:0000313" key="2">
    <source>
        <dbReference type="EMBL" id="GFN87790.1"/>
    </source>
</evidence>
<feature type="compositionally biased region" description="Polar residues" evidence="1">
    <location>
        <begin position="1"/>
        <end position="23"/>
    </location>
</feature>
<feature type="compositionally biased region" description="Basic residues" evidence="1">
    <location>
        <begin position="116"/>
        <end position="129"/>
    </location>
</feature>
<feature type="compositionally biased region" description="Basic and acidic residues" evidence="1">
    <location>
        <begin position="130"/>
        <end position="142"/>
    </location>
</feature>
<dbReference type="EMBL" id="BLXT01001791">
    <property type="protein sequence ID" value="GFN87790.1"/>
    <property type="molecule type" value="Genomic_DNA"/>
</dbReference>
<feature type="region of interest" description="Disordered" evidence="1">
    <location>
        <begin position="1"/>
        <end position="53"/>
    </location>
</feature>
<name>A0AAV3YZM6_9GAST</name>
<protein>
    <submittedName>
        <fullName evidence="2">Uncharacterized protein</fullName>
    </submittedName>
</protein>
<dbReference type="AlphaFoldDB" id="A0AAV3YZM6"/>
<proteinExistence type="predicted"/>
<reference evidence="2 3" key="1">
    <citation type="journal article" date="2021" name="Elife">
        <title>Chloroplast acquisition without the gene transfer in kleptoplastic sea slugs, Plakobranchus ocellatus.</title>
        <authorList>
            <person name="Maeda T."/>
            <person name="Takahashi S."/>
            <person name="Yoshida T."/>
            <person name="Shimamura S."/>
            <person name="Takaki Y."/>
            <person name="Nagai Y."/>
            <person name="Toyoda A."/>
            <person name="Suzuki Y."/>
            <person name="Arimoto A."/>
            <person name="Ishii H."/>
            <person name="Satoh N."/>
            <person name="Nishiyama T."/>
            <person name="Hasebe M."/>
            <person name="Maruyama T."/>
            <person name="Minagawa J."/>
            <person name="Obokata J."/>
            <person name="Shigenobu S."/>
        </authorList>
    </citation>
    <scope>NUCLEOTIDE SEQUENCE [LARGE SCALE GENOMIC DNA]</scope>
</reference>